<keyword evidence="2" id="KW-0812">Transmembrane</keyword>
<gene>
    <name evidence="4" type="primary">Ccdc138_0</name>
    <name evidence="4" type="ORF">GTO92_0015486</name>
</gene>
<keyword evidence="1" id="KW-0175">Coiled coil</keyword>
<protein>
    <submittedName>
        <fullName evidence="4">CC138 protein</fullName>
    </submittedName>
</protein>
<dbReference type="EMBL" id="JAAWVN010019811">
    <property type="protein sequence ID" value="MBN3293088.1"/>
    <property type="molecule type" value="Genomic_DNA"/>
</dbReference>
<organism evidence="4 5">
    <name type="scientific">Polypterus senegalus</name>
    <name type="common">Senegal bichir</name>
    <dbReference type="NCBI Taxonomy" id="55291"/>
    <lineage>
        <taxon>Eukaryota</taxon>
        <taxon>Metazoa</taxon>
        <taxon>Chordata</taxon>
        <taxon>Craniata</taxon>
        <taxon>Vertebrata</taxon>
        <taxon>Euteleostomi</taxon>
        <taxon>Actinopterygii</taxon>
        <taxon>Polypteriformes</taxon>
        <taxon>Polypteridae</taxon>
        <taxon>Polypterus</taxon>
    </lineage>
</organism>
<dbReference type="InterPro" id="IPR038798">
    <property type="entry name" value="CCDC138"/>
</dbReference>
<feature type="non-terminal residue" evidence="4">
    <location>
        <position position="1"/>
    </location>
</feature>
<evidence type="ECO:0000313" key="5">
    <source>
        <dbReference type="Proteomes" id="UP001166052"/>
    </source>
</evidence>
<sequence>QLESAAQQEFSLQLHEREQKLLLRESLVLKHEQALSKIKGVEEEVRTRIRIMKEQYDHDVQQLTQALKGQVKENKRLKSSFDTIKEVNDSMKKQASIFVLCVFFFFFFFLNILKNIV</sequence>
<accession>A0ABS2Z2Y0</accession>
<evidence type="ECO:0000313" key="4">
    <source>
        <dbReference type="EMBL" id="MBN3293088.1"/>
    </source>
</evidence>
<keyword evidence="2" id="KW-0472">Membrane</keyword>
<reference evidence="4" key="1">
    <citation type="journal article" date="2021" name="Cell">
        <title>Tracing the genetic footprints of vertebrate landing in non-teleost ray-finned fishes.</title>
        <authorList>
            <person name="Bi X."/>
            <person name="Wang K."/>
            <person name="Yang L."/>
            <person name="Pan H."/>
            <person name="Jiang H."/>
            <person name="Wei Q."/>
            <person name="Fang M."/>
            <person name="Yu H."/>
            <person name="Zhu C."/>
            <person name="Cai Y."/>
            <person name="He Y."/>
            <person name="Gan X."/>
            <person name="Zeng H."/>
            <person name="Yu D."/>
            <person name="Zhu Y."/>
            <person name="Jiang H."/>
            <person name="Qiu Q."/>
            <person name="Yang H."/>
            <person name="Zhang Y.E."/>
            <person name="Wang W."/>
            <person name="Zhu M."/>
            <person name="He S."/>
            <person name="Zhang G."/>
        </authorList>
    </citation>
    <scope>NUCLEOTIDE SEQUENCE</scope>
    <source>
        <strain evidence="4">Bchr_001</strain>
    </source>
</reference>
<keyword evidence="2" id="KW-1133">Transmembrane helix</keyword>
<keyword evidence="5" id="KW-1185">Reference proteome</keyword>
<comment type="caution">
    <text evidence="4">The sequence shown here is derived from an EMBL/GenBank/DDBJ whole genome shotgun (WGS) entry which is preliminary data.</text>
</comment>
<feature type="coiled-coil region" evidence="1">
    <location>
        <begin position="24"/>
        <end position="80"/>
    </location>
</feature>
<evidence type="ECO:0000256" key="1">
    <source>
        <dbReference type="SAM" id="Coils"/>
    </source>
</evidence>
<dbReference type="PANTHER" id="PTHR34523">
    <property type="entry name" value="COILED-COIL DOMAIN-CONTAINING PROTEIN 138"/>
    <property type="match status" value="1"/>
</dbReference>
<dbReference type="InterPro" id="IPR048751">
    <property type="entry name" value="CCDC138_CC"/>
</dbReference>
<proteinExistence type="predicted"/>
<dbReference type="PANTHER" id="PTHR34523:SF1">
    <property type="entry name" value="COILED-COIL DOMAIN-CONTAINING PROTEIN 138"/>
    <property type="match status" value="1"/>
</dbReference>
<evidence type="ECO:0000256" key="2">
    <source>
        <dbReference type="SAM" id="Phobius"/>
    </source>
</evidence>
<feature type="transmembrane region" description="Helical" evidence="2">
    <location>
        <begin position="95"/>
        <end position="113"/>
    </location>
</feature>
<evidence type="ECO:0000259" key="3">
    <source>
        <dbReference type="Pfam" id="PF21037"/>
    </source>
</evidence>
<name>A0ABS2Z2Y0_POLSE</name>
<feature type="non-terminal residue" evidence="4">
    <location>
        <position position="117"/>
    </location>
</feature>
<dbReference type="Pfam" id="PF21037">
    <property type="entry name" value="CCDC138_cc"/>
    <property type="match status" value="1"/>
</dbReference>
<feature type="domain" description="Coiled-coil-domain-containing protein 138 coiled-coil" evidence="3">
    <location>
        <begin position="72"/>
        <end position="94"/>
    </location>
</feature>
<dbReference type="Proteomes" id="UP001166052">
    <property type="component" value="Unassembled WGS sequence"/>
</dbReference>